<dbReference type="AlphaFoldDB" id="A7E834"/>
<dbReference type="EMBL" id="CH476622">
    <property type="protein sequence ID" value="EDN96536.1"/>
    <property type="molecule type" value="Genomic_DNA"/>
</dbReference>
<sequence>MHRGVKAVTLMGTMNERPPWSKTLLPTPTNRASSGKSGCGDVYFMVLGGFRAFRVMN</sequence>
<name>A7E834_SCLS1</name>
<dbReference type="Proteomes" id="UP000001312">
    <property type="component" value="Unassembled WGS sequence"/>
</dbReference>
<keyword evidence="2" id="KW-1185">Reference proteome</keyword>
<dbReference type="InParanoid" id="A7E834"/>
<dbReference type="RefSeq" id="XP_001597268.1">
    <property type="nucleotide sequence ID" value="XM_001597218.1"/>
</dbReference>
<gene>
    <name evidence="1" type="ORF">SS1G_01462</name>
</gene>
<proteinExistence type="predicted"/>
<dbReference type="KEGG" id="ssl:SS1G_01462"/>
<evidence type="ECO:0000313" key="1">
    <source>
        <dbReference type="EMBL" id="EDN96536.1"/>
    </source>
</evidence>
<dbReference type="GeneID" id="5493746"/>
<evidence type="ECO:0000313" key="2">
    <source>
        <dbReference type="Proteomes" id="UP000001312"/>
    </source>
</evidence>
<reference evidence="2" key="1">
    <citation type="journal article" date="2011" name="PLoS Genet.">
        <title>Genomic analysis of the necrotrophic fungal pathogens Sclerotinia sclerotiorum and Botrytis cinerea.</title>
        <authorList>
            <person name="Amselem J."/>
            <person name="Cuomo C.A."/>
            <person name="van Kan J.A."/>
            <person name="Viaud M."/>
            <person name="Benito E.P."/>
            <person name="Couloux A."/>
            <person name="Coutinho P.M."/>
            <person name="de Vries R.P."/>
            <person name="Dyer P.S."/>
            <person name="Fillinger S."/>
            <person name="Fournier E."/>
            <person name="Gout L."/>
            <person name="Hahn M."/>
            <person name="Kohn L."/>
            <person name="Lapalu N."/>
            <person name="Plummer K.M."/>
            <person name="Pradier J.M."/>
            <person name="Quevillon E."/>
            <person name="Sharon A."/>
            <person name="Simon A."/>
            <person name="ten Have A."/>
            <person name="Tudzynski B."/>
            <person name="Tudzynski P."/>
            <person name="Wincker P."/>
            <person name="Andrew M."/>
            <person name="Anthouard V."/>
            <person name="Beever R.E."/>
            <person name="Beffa R."/>
            <person name="Benoit I."/>
            <person name="Bouzid O."/>
            <person name="Brault B."/>
            <person name="Chen Z."/>
            <person name="Choquer M."/>
            <person name="Collemare J."/>
            <person name="Cotton P."/>
            <person name="Danchin E.G."/>
            <person name="Da Silva C."/>
            <person name="Gautier A."/>
            <person name="Giraud C."/>
            <person name="Giraud T."/>
            <person name="Gonzalez C."/>
            <person name="Grossetete S."/>
            <person name="Guldener U."/>
            <person name="Henrissat B."/>
            <person name="Howlett B.J."/>
            <person name="Kodira C."/>
            <person name="Kretschmer M."/>
            <person name="Lappartient A."/>
            <person name="Leroch M."/>
            <person name="Levis C."/>
            <person name="Mauceli E."/>
            <person name="Neuveglise C."/>
            <person name="Oeser B."/>
            <person name="Pearson M."/>
            <person name="Poulain J."/>
            <person name="Poussereau N."/>
            <person name="Quesneville H."/>
            <person name="Rascle C."/>
            <person name="Schumacher J."/>
            <person name="Segurens B."/>
            <person name="Sexton A."/>
            <person name="Silva E."/>
            <person name="Sirven C."/>
            <person name="Soanes D.M."/>
            <person name="Talbot N.J."/>
            <person name="Templeton M."/>
            <person name="Yandava C."/>
            <person name="Yarden O."/>
            <person name="Zeng Q."/>
            <person name="Rollins J.A."/>
            <person name="Lebrun M.H."/>
            <person name="Dickman M."/>
        </authorList>
    </citation>
    <scope>NUCLEOTIDE SEQUENCE [LARGE SCALE GENOMIC DNA]</scope>
    <source>
        <strain evidence="2">ATCC 18683 / 1980 / Ss-1</strain>
    </source>
</reference>
<accession>A7E834</accession>
<dbReference type="HOGENOM" id="CLU_2997828_0_0_1"/>
<protein>
    <submittedName>
        <fullName evidence="1">Uncharacterized protein</fullName>
    </submittedName>
</protein>
<organism evidence="1 2">
    <name type="scientific">Sclerotinia sclerotiorum (strain ATCC 18683 / 1980 / Ss-1)</name>
    <name type="common">White mold</name>
    <name type="synonym">Whetzelinia sclerotiorum</name>
    <dbReference type="NCBI Taxonomy" id="665079"/>
    <lineage>
        <taxon>Eukaryota</taxon>
        <taxon>Fungi</taxon>
        <taxon>Dikarya</taxon>
        <taxon>Ascomycota</taxon>
        <taxon>Pezizomycotina</taxon>
        <taxon>Leotiomycetes</taxon>
        <taxon>Helotiales</taxon>
        <taxon>Sclerotiniaceae</taxon>
        <taxon>Sclerotinia</taxon>
    </lineage>
</organism>